<protein>
    <submittedName>
        <fullName evidence="2">Uncharacterized protein</fullName>
    </submittedName>
</protein>
<evidence type="ECO:0000256" key="1">
    <source>
        <dbReference type="SAM" id="MobiDB-lite"/>
    </source>
</evidence>
<evidence type="ECO:0000313" key="2">
    <source>
        <dbReference type="EMBL" id="MFC4347486.1"/>
    </source>
</evidence>
<dbReference type="Proteomes" id="UP001595776">
    <property type="component" value="Unassembled WGS sequence"/>
</dbReference>
<dbReference type="EMBL" id="JBHSCR010000003">
    <property type="protein sequence ID" value="MFC4347486.1"/>
    <property type="molecule type" value="Genomic_DNA"/>
</dbReference>
<gene>
    <name evidence="2" type="ORF">ACFO5Q_06470</name>
</gene>
<feature type="compositionally biased region" description="Basic and acidic residues" evidence="1">
    <location>
        <begin position="27"/>
        <end position="45"/>
    </location>
</feature>
<keyword evidence="3" id="KW-1185">Reference proteome</keyword>
<sequence length="63" mass="6944">MIRKTGRFSPANSGQSAAQSVCSETMMSKERNTKKELKKKPLLDKKAKKMSKATKKVPAYLAG</sequence>
<proteinExistence type="predicted"/>
<comment type="caution">
    <text evidence="2">The sequence shown here is derived from an EMBL/GenBank/DDBJ whole genome shotgun (WGS) entry which is preliminary data.</text>
</comment>
<organism evidence="2 3">
    <name type="scientific">Kordiimonas lipolytica</name>
    <dbReference type="NCBI Taxonomy" id="1662421"/>
    <lineage>
        <taxon>Bacteria</taxon>
        <taxon>Pseudomonadati</taxon>
        <taxon>Pseudomonadota</taxon>
        <taxon>Alphaproteobacteria</taxon>
        <taxon>Kordiimonadales</taxon>
        <taxon>Kordiimonadaceae</taxon>
        <taxon>Kordiimonas</taxon>
    </lineage>
</organism>
<name>A0ABV8U9M1_9PROT</name>
<reference evidence="3" key="1">
    <citation type="journal article" date="2019" name="Int. J. Syst. Evol. Microbiol.">
        <title>The Global Catalogue of Microorganisms (GCM) 10K type strain sequencing project: providing services to taxonomists for standard genome sequencing and annotation.</title>
        <authorList>
            <consortium name="The Broad Institute Genomics Platform"/>
            <consortium name="The Broad Institute Genome Sequencing Center for Infectious Disease"/>
            <person name="Wu L."/>
            <person name="Ma J."/>
        </authorList>
    </citation>
    <scope>NUCLEOTIDE SEQUENCE [LARGE SCALE GENOMIC DNA]</scope>
    <source>
        <strain evidence="3">CGMCC 1.15304</strain>
    </source>
</reference>
<feature type="compositionally biased region" description="Polar residues" evidence="1">
    <location>
        <begin position="10"/>
        <end position="26"/>
    </location>
</feature>
<accession>A0ABV8U9M1</accession>
<evidence type="ECO:0000313" key="3">
    <source>
        <dbReference type="Proteomes" id="UP001595776"/>
    </source>
</evidence>
<feature type="region of interest" description="Disordered" evidence="1">
    <location>
        <begin position="1"/>
        <end position="63"/>
    </location>
</feature>
<feature type="compositionally biased region" description="Basic residues" evidence="1">
    <location>
        <begin position="46"/>
        <end position="55"/>
    </location>
</feature>